<evidence type="ECO:0000256" key="4">
    <source>
        <dbReference type="ARBA" id="ARBA00022989"/>
    </source>
</evidence>
<feature type="transmembrane region" description="Helical" evidence="6">
    <location>
        <begin position="455"/>
        <end position="474"/>
    </location>
</feature>
<feature type="transmembrane region" description="Helical" evidence="6">
    <location>
        <begin position="230"/>
        <end position="249"/>
    </location>
</feature>
<name>A0A6M0H452_9CLOT</name>
<dbReference type="Proteomes" id="UP000481872">
    <property type="component" value="Unassembled WGS sequence"/>
</dbReference>
<keyword evidence="3 6" id="KW-0812">Transmembrane</keyword>
<reference evidence="7 8" key="1">
    <citation type="submission" date="2020-02" db="EMBL/GenBank/DDBJ databases">
        <title>Genome assembly of a novel Clostridium senegalense strain.</title>
        <authorList>
            <person name="Gupta T.B."/>
            <person name="Jauregui R."/>
            <person name="Maclean P."/>
            <person name="Nawarathana A."/>
            <person name="Brightwell G."/>
        </authorList>
    </citation>
    <scope>NUCLEOTIDE SEQUENCE [LARGE SCALE GENOMIC DNA]</scope>
    <source>
        <strain evidence="7 8">AGRFS4</strain>
    </source>
</reference>
<keyword evidence="8" id="KW-1185">Reference proteome</keyword>
<evidence type="ECO:0000256" key="6">
    <source>
        <dbReference type="SAM" id="Phobius"/>
    </source>
</evidence>
<feature type="transmembrane region" description="Helical" evidence="6">
    <location>
        <begin position="311"/>
        <end position="332"/>
    </location>
</feature>
<dbReference type="EMBL" id="JAAGPU010000010">
    <property type="protein sequence ID" value="NEU04641.1"/>
    <property type="molecule type" value="Genomic_DNA"/>
</dbReference>
<evidence type="ECO:0000313" key="7">
    <source>
        <dbReference type="EMBL" id="NEU04641.1"/>
    </source>
</evidence>
<dbReference type="PANTHER" id="PTHR30618:SF0">
    <property type="entry name" value="PURINE-URACIL PERMEASE NCS1"/>
    <property type="match status" value="1"/>
</dbReference>
<dbReference type="RefSeq" id="WP_199869679.1">
    <property type="nucleotide sequence ID" value="NZ_JAAGPU010000010.1"/>
</dbReference>
<dbReference type="InterPro" id="IPR045225">
    <property type="entry name" value="Uracil/uridine/allantoin_perm"/>
</dbReference>
<evidence type="ECO:0000256" key="3">
    <source>
        <dbReference type="ARBA" id="ARBA00022692"/>
    </source>
</evidence>
<keyword evidence="5 6" id="KW-0472">Membrane</keyword>
<dbReference type="InterPro" id="IPR001248">
    <property type="entry name" value="Pur-cyt_permease"/>
</dbReference>
<organism evidence="7 8">
    <name type="scientific">Clostridium senegalense</name>
    <dbReference type="NCBI Taxonomy" id="1465809"/>
    <lineage>
        <taxon>Bacteria</taxon>
        <taxon>Bacillati</taxon>
        <taxon>Bacillota</taxon>
        <taxon>Clostridia</taxon>
        <taxon>Eubacteriales</taxon>
        <taxon>Clostridiaceae</taxon>
        <taxon>Clostridium</taxon>
    </lineage>
</organism>
<gene>
    <name evidence="7" type="ORF">G3M99_07140</name>
</gene>
<dbReference type="InterPro" id="IPR012681">
    <property type="entry name" value="NCS1"/>
</dbReference>
<proteinExistence type="inferred from homology"/>
<evidence type="ECO:0000256" key="5">
    <source>
        <dbReference type="ARBA" id="ARBA00023136"/>
    </source>
</evidence>
<feature type="transmembrane region" description="Helical" evidence="6">
    <location>
        <begin position="191"/>
        <end position="210"/>
    </location>
</feature>
<dbReference type="GO" id="GO:0005886">
    <property type="term" value="C:plasma membrane"/>
    <property type="evidence" value="ECO:0007669"/>
    <property type="project" value="TreeGrafter"/>
</dbReference>
<feature type="transmembrane region" description="Helical" evidence="6">
    <location>
        <begin position="133"/>
        <end position="151"/>
    </location>
</feature>
<feature type="transmembrane region" description="Helical" evidence="6">
    <location>
        <begin position="353"/>
        <end position="370"/>
    </location>
</feature>
<dbReference type="Gene3D" id="1.10.4160.10">
    <property type="entry name" value="Hydantoin permease"/>
    <property type="match status" value="1"/>
</dbReference>
<dbReference type="GO" id="GO:0015205">
    <property type="term" value="F:nucleobase transmembrane transporter activity"/>
    <property type="evidence" value="ECO:0007669"/>
    <property type="project" value="TreeGrafter"/>
</dbReference>
<dbReference type="Pfam" id="PF02133">
    <property type="entry name" value="Transp_cyt_pur"/>
    <property type="match status" value="1"/>
</dbReference>
<evidence type="ECO:0000313" key="8">
    <source>
        <dbReference type="Proteomes" id="UP000481872"/>
    </source>
</evidence>
<dbReference type="NCBIfam" id="TIGR00800">
    <property type="entry name" value="ncs1"/>
    <property type="match status" value="1"/>
</dbReference>
<protein>
    <submittedName>
        <fullName evidence="7">Putative allantoin permease</fullName>
    </submittedName>
</protein>
<feature type="transmembrane region" description="Helical" evidence="6">
    <location>
        <begin position="270"/>
        <end position="291"/>
    </location>
</feature>
<feature type="transmembrane region" description="Helical" evidence="6">
    <location>
        <begin position="376"/>
        <end position="401"/>
    </location>
</feature>
<comment type="caution">
    <text evidence="7">The sequence shown here is derived from an EMBL/GenBank/DDBJ whole genome shotgun (WGS) entry which is preliminary data.</text>
</comment>
<sequence>MVEISQELLKKYSDRGYTKELLPKEPSQKTWGIFNYFTLWMGSVHNVPNYVAVGGFLVLGLSTINVMGAIMVSALIVSLIMVLNGAAGSKYGIPFSMLLRASYGIRGALFPGLLRGGIAAIMWFGLQNYAGSLALLILIGKLWPNFLTIWGPTKILGITIPRLIVFLIFCGANIGIGLAGGNILNKFTAILNPLIYIVFGGMAIWTISLVGFKEIFAYVPKNVQSGGNHLFLFFIIVNAIIAVWSGPMVSVSDFTQNSKSFKAQSVGQTLGLLVSYILFAFSSVCILAGASVHYGVDTWNVLDIVKRWDNIFVSIFAVMVILMTTISTNATGNIIPAGYQLAATFKKLSYKQGVLLASLISIIICPWKLMENQNSIYTFLDIIGGILGPVIGVMLSHYFVVIHQKINLDSLYTEEGNFSYYKNGFNSLAFIATIVAGILSLGGKIITVLEPLSRLSWFVGIIVAFLVYSGLIMIDKKRNPEIYKEIKGEIDLDF</sequence>
<dbReference type="AlphaFoldDB" id="A0A6M0H452"/>
<dbReference type="CDD" id="cd11485">
    <property type="entry name" value="SLC-NCS1sbd_YbbW-like"/>
    <property type="match status" value="1"/>
</dbReference>
<comment type="subcellular location">
    <subcellularLocation>
        <location evidence="1">Membrane</location>
        <topology evidence="1">Multi-pass membrane protein</topology>
    </subcellularLocation>
</comment>
<keyword evidence="4 6" id="KW-1133">Transmembrane helix</keyword>
<evidence type="ECO:0000256" key="1">
    <source>
        <dbReference type="ARBA" id="ARBA00004141"/>
    </source>
</evidence>
<feature type="transmembrane region" description="Helical" evidence="6">
    <location>
        <begin position="50"/>
        <end position="83"/>
    </location>
</feature>
<feature type="transmembrane region" description="Helical" evidence="6">
    <location>
        <begin position="163"/>
        <end position="184"/>
    </location>
</feature>
<accession>A0A6M0H452</accession>
<evidence type="ECO:0000256" key="2">
    <source>
        <dbReference type="ARBA" id="ARBA00008974"/>
    </source>
</evidence>
<dbReference type="NCBIfam" id="NF008476">
    <property type="entry name" value="PRK11375.1"/>
    <property type="match status" value="1"/>
</dbReference>
<feature type="transmembrane region" description="Helical" evidence="6">
    <location>
        <begin position="103"/>
        <end position="126"/>
    </location>
</feature>
<feature type="transmembrane region" description="Helical" evidence="6">
    <location>
        <begin position="428"/>
        <end position="449"/>
    </location>
</feature>
<comment type="similarity">
    <text evidence="2">Belongs to the purine-cytosine permease (2.A.39) family.</text>
</comment>
<dbReference type="PANTHER" id="PTHR30618">
    <property type="entry name" value="NCS1 FAMILY PURINE/PYRIMIDINE TRANSPORTER"/>
    <property type="match status" value="1"/>
</dbReference>